<sequence>MSFVSRVNQMDLWILDRVFQPIADRLPEKWPPFEVGMSFQLGALLFYATSVILIMVINGLGLASAFFDVLSWAVGLALFVGIMRMRVLVRPGHANPLRIMLQGLRPLSIAFALFSLWRGAGPGQISDLAWCFIVLSDVAFSVGLYFISCLQNPPQVKISEKVILLRPTR</sequence>
<evidence type="ECO:0000313" key="2">
    <source>
        <dbReference type="EMBL" id="MEE8657421.1"/>
    </source>
</evidence>
<proteinExistence type="predicted"/>
<gene>
    <name evidence="2" type="ORF">DOFOFD_00095</name>
</gene>
<protein>
    <submittedName>
        <fullName evidence="2">DUF805 domain-containing protein</fullName>
    </submittedName>
</protein>
<keyword evidence="1" id="KW-0472">Membrane</keyword>
<evidence type="ECO:0000256" key="1">
    <source>
        <dbReference type="SAM" id="Phobius"/>
    </source>
</evidence>
<name>A0ABU7TZJ5_9PROT</name>
<feature type="transmembrane region" description="Helical" evidence="1">
    <location>
        <begin position="129"/>
        <end position="147"/>
    </location>
</feature>
<reference evidence="2 3" key="1">
    <citation type="submission" date="2023-10" db="EMBL/GenBank/DDBJ databases">
        <title>Sorlinia euscelidii gen. nov., sp. nov., an acetic acid bacteria isolated from the gut of Euscelidius variegatus emitter.</title>
        <authorList>
            <person name="Michoud G."/>
            <person name="Marasco R."/>
            <person name="Seferji K."/>
            <person name="Gonella E."/>
            <person name="Garuglieri E."/>
            <person name="Alma A."/>
            <person name="Mapelli F."/>
            <person name="Borin S."/>
            <person name="Daffonchio D."/>
            <person name="Crotti E."/>
        </authorList>
    </citation>
    <scope>NUCLEOTIDE SEQUENCE [LARGE SCALE GENOMIC DNA]</scope>
    <source>
        <strain evidence="2 3">EV16P</strain>
    </source>
</reference>
<dbReference type="RefSeq" id="WP_394818494.1">
    <property type="nucleotide sequence ID" value="NZ_JAWJZY010000001.1"/>
</dbReference>
<feature type="transmembrane region" description="Helical" evidence="1">
    <location>
        <begin position="69"/>
        <end position="87"/>
    </location>
</feature>
<keyword evidence="1" id="KW-1133">Transmembrane helix</keyword>
<feature type="transmembrane region" description="Helical" evidence="1">
    <location>
        <begin position="37"/>
        <end position="57"/>
    </location>
</feature>
<keyword evidence="3" id="KW-1185">Reference proteome</keyword>
<evidence type="ECO:0000313" key="3">
    <source>
        <dbReference type="Proteomes" id="UP001312908"/>
    </source>
</evidence>
<comment type="caution">
    <text evidence="2">The sequence shown here is derived from an EMBL/GenBank/DDBJ whole genome shotgun (WGS) entry which is preliminary data.</text>
</comment>
<feature type="transmembrane region" description="Helical" evidence="1">
    <location>
        <begin position="99"/>
        <end position="117"/>
    </location>
</feature>
<organism evidence="2 3">
    <name type="scientific">Sorlinia euscelidii</name>
    <dbReference type="NCBI Taxonomy" id="3081148"/>
    <lineage>
        <taxon>Bacteria</taxon>
        <taxon>Pseudomonadati</taxon>
        <taxon>Pseudomonadota</taxon>
        <taxon>Alphaproteobacteria</taxon>
        <taxon>Acetobacterales</taxon>
        <taxon>Acetobacteraceae</taxon>
        <taxon>Sorlinia</taxon>
    </lineage>
</organism>
<dbReference type="Proteomes" id="UP001312908">
    <property type="component" value="Unassembled WGS sequence"/>
</dbReference>
<accession>A0ABU7TZJ5</accession>
<dbReference type="EMBL" id="JAWJZY010000001">
    <property type="protein sequence ID" value="MEE8657421.1"/>
    <property type="molecule type" value="Genomic_DNA"/>
</dbReference>
<keyword evidence="1" id="KW-0812">Transmembrane</keyword>